<proteinExistence type="predicted"/>
<accession>A0A0B7B604</accession>
<dbReference type="AlphaFoldDB" id="A0A0B7B604"/>
<feature type="non-terminal residue" evidence="1">
    <location>
        <position position="51"/>
    </location>
</feature>
<protein>
    <submittedName>
        <fullName evidence="1">Uncharacterized protein</fullName>
    </submittedName>
</protein>
<dbReference type="EMBL" id="HACG01040645">
    <property type="protein sequence ID" value="CEK87510.1"/>
    <property type="molecule type" value="Transcribed_RNA"/>
</dbReference>
<reference evidence="1" key="1">
    <citation type="submission" date="2014-12" db="EMBL/GenBank/DDBJ databases">
        <title>Insight into the proteome of Arion vulgaris.</title>
        <authorList>
            <person name="Aradska J."/>
            <person name="Bulat T."/>
            <person name="Smidak R."/>
            <person name="Sarate P."/>
            <person name="Gangsoo J."/>
            <person name="Sialana F."/>
            <person name="Bilban M."/>
            <person name="Lubec G."/>
        </authorList>
    </citation>
    <scope>NUCLEOTIDE SEQUENCE</scope>
    <source>
        <tissue evidence="1">Skin</tissue>
    </source>
</reference>
<evidence type="ECO:0000313" key="1">
    <source>
        <dbReference type="EMBL" id="CEK87510.1"/>
    </source>
</evidence>
<name>A0A0B7B604_9EUPU</name>
<sequence length="51" mass="5921">MNMLTVLQTTPQLKQKEVWTEQMSSMCTHLRDMAESQTLDRVLKLGVKFGH</sequence>
<gene>
    <name evidence="1" type="primary">ORF159672</name>
</gene>
<organism evidence="1">
    <name type="scientific">Arion vulgaris</name>
    <dbReference type="NCBI Taxonomy" id="1028688"/>
    <lineage>
        <taxon>Eukaryota</taxon>
        <taxon>Metazoa</taxon>
        <taxon>Spiralia</taxon>
        <taxon>Lophotrochozoa</taxon>
        <taxon>Mollusca</taxon>
        <taxon>Gastropoda</taxon>
        <taxon>Heterobranchia</taxon>
        <taxon>Euthyneura</taxon>
        <taxon>Panpulmonata</taxon>
        <taxon>Eupulmonata</taxon>
        <taxon>Stylommatophora</taxon>
        <taxon>Helicina</taxon>
        <taxon>Arionoidea</taxon>
        <taxon>Arionidae</taxon>
        <taxon>Arion</taxon>
    </lineage>
</organism>